<organism evidence="9">
    <name type="scientific">Guillardia theta (strain CCMP2712)</name>
    <name type="common">Cryptophyte</name>
    <dbReference type="NCBI Taxonomy" id="905079"/>
    <lineage>
        <taxon>Eukaryota</taxon>
        <taxon>Cryptophyceae</taxon>
        <taxon>Pyrenomonadales</taxon>
        <taxon>Geminigeraceae</taxon>
        <taxon>Guillardia</taxon>
    </lineage>
</organism>
<dbReference type="InterPro" id="IPR050406">
    <property type="entry name" value="FGGY_Carb_Kinase"/>
</dbReference>
<dbReference type="OMA" id="RVHTFCH"/>
<comment type="similarity">
    <text evidence="2 6">Belongs to the FGGY kinase family.</text>
</comment>
<dbReference type="Proteomes" id="UP000011087">
    <property type="component" value="Unassembled WGS sequence"/>
</dbReference>
<dbReference type="InterPro" id="IPR018485">
    <property type="entry name" value="FGGY_C"/>
</dbReference>
<feature type="domain" description="Carbohydrate kinase FGGY C-terminal" evidence="8">
    <location>
        <begin position="258"/>
        <end position="444"/>
    </location>
</feature>
<evidence type="ECO:0000256" key="2">
    <source>
        <dbReference type="ARBA" id="ARBA00009156"/>
    </source>
</evidence>
<keyword evidence="5 6" id="KW-0418">Kinase</keyword>
<dbReference type="EMBL" id="JH992996">
    <property type="protein sequence ID" value="EKX46117.1"/>
    <property type="molecule type" value="Genomic_DNA"/>
</dbReference>
<evidence type="ECO:0000313" key="11">
    <source>
        <dbReference type="Proteomes" id="UP000011087"/>
    </source>
</evidence>
<accession>L1JCS1</accession>
<sequence>MLLCIDVGTSSLKLQVLQDDSNMETESGYEHGSMSCPGGWEEQQAMDWWQALKDCARRPEFSQHGKSVTCVALTGQMQNLILLDKHGHALRNAILYNDTRASEEARFVEEEYGREALVRETGNWKGACSLLPKLLWVSKHEREVVDQTATILLGAHDFVTLKLCGEGVSDFVTASTTGLLTDDHQEFHVDLISRFLASAVPCLPKLVHGNERTGSLSPAAAEELGLVAGIPVVHGSGDAGSTTIGAGAGVLGRSYMYMGTSGWIACSKERTRRGGGAGLFHLAHPCEPKLMISAASCMQAGANLEWLRRNFFAGHSKDEAYLLMEQAGASVGPGANGLIFCPWLAGERSPFTDENARACFIGISPSTTTAHLCRAVMEGVCYSYKSLSDTLELDDERSVRAVGGGTRSRLLMQIMADVLGRDVEVVADPQQVGTRGAAMLARSAMGKTMEEECTEVADTFTCDHGRKKVYQEMYACYNQIYRQMQPVFASLASARRACANANSPG</sequence>
<evidence type="ECO:0000259" key="7">
    <source>
        <dbReference type="Pfam" id="PF00370"/>
    </source>
</evidence>
<dbReference type="EnsemblProtists" id="EKX46117">
    <property type="protein sequence ID" value="EKX46117"/>
    <property type="gene ID" value="GUITHDRAFT_70820"/>
</dbReference>
<dbReference type="SUPFAM" id="SSF53067">
    <property type="entry name" value="Actin-like ATPase domain"/>
    <property type="match status" value="2"/>
</dbReference>
<dbReference type="InterPro" id="IPR043129">
    <property type="entry name" value="ATPase_NBD"/>
</dbReference>
<evidence type="ECO:0000313" key="10">
    <source>
        <dbReference type="EnsemblProtists" id="EKX46117"/>
    </source>
</evidence>
<dbReference type="Pfam" id="PF00370">
    <property type="entry name" value="FGGY_N"/>
    <property type="match status" value="1"/>
</dbReference>
<comment type="pathway">
    <text evidence="1">Polyol metabolism; glycerol degradation via glycerol kinase pathway; sn-glycerol 3-phosphate from glycerol: step 1/1.</text>
</comment>
<dbReference type="RefSeq" id="XP_005833097.1">
    <property type="nucleotide sequence ID" value="XM_005833040.1"/>
</dbReference>
<dbReference type="PaxDb" id="55529-EKX46117"/>
<dbReference type="InterPro" id="IPR000577">
    <property type="entry name" value="Carb_kinase_FGGY"/>
</dbReference>
<dbReference type="InterPro" id="IPR018484">
    <property type="entry name" value="FGGY_N"/>
</dbReference>
<evidence type="ECO:0000256" key="3">
    <source>
        <dbReference type="ARBA" id="ARBA00012099"/>
    </source>
</evidence>
<dbReference type="PANTHER" id="PTHR43095">
    <property type="entry name" value="SUGAR KINASE"/>
    <property type="match status" value="1"/>
</dbReference>
<reference evidence="11" key="2">
    <citation type="submission" date="2012-11" db="EMBL/GenBank/DDBJ databases">
        <authorList>
            <person name="Kuo A."/>
            <person name="Curtis B.A."/>
            <person name="Tanifuji G."/>
            <person name="Burki F."/>
            <person name="Gruber A."/>
            <person name="Irimia M."/>
            <person name="Maruyama S."/>
            <person name="Arias M.C."/>
            <person name="Ball S.G."/>
            <person name="Gile G.H."/>
            <person name="Hirakawa Y."/>
            <person name="Hopkins J.F."/>
            <person name="Rensing S.A."/>
            <person name="Schmutz J."/>
            <person name="Symeonidi A."/>
            <person name="Elias M."/>
            <person name="Eveleigh R.J."/>
            <person name="Herman E.K."/>
            <person name="Klute M.J."/>
            <person name="Nakayama T."/>
            <person name="Obornik M."/>
            <person name="Reyes-Prieto A."/>
            <person name="Armbrust E.V."/>
            <person name="Aves S.J."/>
            <person name="Beiko R.G."/>
            <person name="Coutinho P."/>
            <person name="Dacks J.B."/>
            <person name="Durnford D.G."/>
            <person name="Fast N.M."/>
            <person name="Green B.R."/>
            <person name="Grisdale C."/>
            <person name="Hempe F."/>
            <person name="Henrissat B."/>
            <person name="Hoppner M.P."/>
            <person name="Ishida K.-I."/>
            <person name="Kim E."/>
            <person name="Koreny L."/>
            <person name="Kroth P.G."/>
            <person name="Liu Y."/>
            <person name="Malik S.-B."/>
            <person name="Maier U.G."/>
            <person name="McRose D."/>
            <person name="Mock T."/>
            <person name="Neilson J.A."/>
            <person name="Onodera N.T."/>
            <person name="Poole A.M."/>
            <person name="Pritham E.J."/>
            <person name="Richards T.A."/>
            <person name="Rocap G."/>
            <person name="Roy S.W."/>
            <person name="Sarai C."/>
            <person name="Schaack S."/>
            <person name="Shirato S."/>
            <person name="Slamovits C.H."/>
            <person name="Spencer D.F."/>
            <person name="Suzuki S."/>
            <person name="Worden A.Z."/>
            <person name="Zauner S."/>
            <person name="Barry K."/>
            <person name="Bell C."/>
            <person name="Bharti A.K."/>
            <person name="Crow J.A."/>
            <person name="Grimwood J."/>
            <person name="Kramer R."/>
            <person name="Lindquist E."/>
            <person name="Lucas S."/>
            <person name="Salamov A."/>
            <person name="McFadden G.I."/>
            <person name="Lane C.E."/>
            <person name="Keeling P.J."/>
            <person name="Gray M.W."/>
            <person name="Grigoriev I.V."/>
            <person name="Archibald J.M."/>
        </authorList>
    </citation>
    <scope>NUCLEOTIDE SEQUENCE</scope>
    <source>
        <strain evidence="11">CCMP2712</strain>
    </source>
</reference>
<dbReference type="PIRSF" id="PIRSF000538">
    <property type="entry name" value="GlpK"/>
    <property type="match status" value="1"/>
</dbReference>
<gene>
    <name evidence="9" type="ORF">GUITHDRAFT_70820</name>
</gene>
<name>L1JCS1_GUITC</name>
<evidence type="ECO:0000256" key="5">
    <source>
        <dbReference type="ARBA" id="ARBA00022777"/>
    </source>
</evidence>
<evidence type="ECO:0000256" key="4">
    <source>
        <dbReference type="ARBA" id="ARBA00022679"/>
    </source>
</evidence>
<evidence type="ECO:0000259" key="8">
    <source>
        <dbReference type="Pfam" id="PF02782"/>
    </source>
</evidence>
<reference evidence="10" key="3">
    <citation type="submission" date="2015-06" db="UniProtKB">
        <authorList>
            <consortium name="EnsemblProtists"/>
        </authorList>
    </citation>
    <scope>IDENTIFICATION</scope>
</reference>
<dbReference type="GeneID" id="17302712"/>
<dbReference type="GO" id="GO:0019563">
    <property type="term" value="P:glycerol catabolic process"/>
    <property type="evidence" value="ECO:0007669"/>
    <property type="project" value="UniProtKB-UniPathway"/>
</dbReference>
<dbReference type="OrthoDB" id="1728974at2759"/>
<keyword evidence="11" id="KW-1185">Reference proteome</keyword>
<dbReference type="CDD" id="cd07805">
    <property type="entry name" value="ASKHA_NBD_FGGY_CvXK-like"/>
    <property type="match status" value="1"/>
</dbReference>
<dbReference type="AlphaFoldDB" id="L1JCS1"/>
<keyword evidence="4 6" id="KW-0808">Transferase</keyword>
<evidence type="ECO:0000313" key="9">
    <source>
        <dbReference type="EMBL" id="EKX46117.1"/>
    </source>
</evidence>
<evidence type="ECO:0000256" key="1">
    <source>
        <dbReference type="ARBA" id="ARBA00005190"/>
    </source>
</evidence>
<dbReference type="GO" id="GO:0004370">
    <property type="term" value="F:glycerol kinase activity"/>
    <property type="evidence" value="ECO:0007669"/>
    <property type="project" value="UniProtKB-EC"/>
</dbReference>
<protein>
    <recommendedName>
        <fullName evidence="3">glycerol kinase</fullName>
        <ecNumber evidence="3">2.7.1.30</ecNumber>
    </recommendedName>
</protein>
<dbReference type="STRING" id="905079.L1JCS1"/>
<dbReference type="eggNOG" id="KOG2517">
    <property type="taxonomic scope" value="Eukaryota"/>
</dbReference>
<dbReference type="KEGG" id="gtt:GUITHDRAFT_70820"/>
<evidence type="ECO:0000256" key="6">
    <source>
        <dbReference type="RuleBase" id="RU003733"/>
    </source>
</evidence>
<dbReference type="EC" id="2.7.1.30" evidence="3"/>
<dbReference type="InterPro" id="IPR018483">
    <property type="entry name" value="Carb_kinase_FGGY_CS"/>
</dbReference>
<dbReference type="Pfam" id="PF02782">
    <property type="entry name" value="FGGY_C"/>
    <property type="match status" value="1"/>
</dbReference>
<feature type="domain" description="Carbohydrate kinase FGGY N-terminal" evidence="7">
    <location>
        <begin position="1"/>
        <end position="245"/>
    </location>
</feature>
<dbReference type="HOGENOM" id="CLU_009281_3_2_1"/>
<dbReference type="Gene3D" id="3.30.420.40">
    <property type="match status" value="2"/>
</dbReference>
<reference evidence="9 11" key="1">
    <citation type="journal article" date="2012" name="Nature">
        <title>Algal genomes reveal evolutionary mosaicism and the fate of nucleomorphs.</title>
        <authorList>
            <consortium name="DOE Joint Genome Institute"/>
            <person name="Curtis B.A."/>
            <person name="Tanifuji G."/>
            <person name="Burki F."/>
            <person name="Gruber A."/>
            <person name="Irimia M."/>
            <person name="Maruyama S."/>
            <person name="Arias M.C."/>
            <person name="Ball S.G."/>
            <person name="Gile G.H."/>
            <person name="Hirakawa Y."/>
            <person name="Hopkins J.F."/>
            <person name="Kuo A."/>
            <person name="Rensing S.A."/>
            <person name="Schmutz J."/>
            <person name="Symeonidi A."/>
            <person name="Elias M."/>
            <person name="Eveleigh R.J."/>
            <person name="Herman E.K."/>
            <person name="Klute M.J."/>
            <person name="Nakayama T."/>
            <person name="Obornik M."/>
            <person name="Reyes-Prieto A."/>
            <person name="Armbrust E.V."/>
            <person name="Aves S.J."/>
            <person name="Beiko R.G."/>
            <person name="Coutinho P."/>
            <person name="Dacks J.B."/>
            <person name="Durnford D.G."/>
            <person name="Fast N.M."/>
            <person name="Green B.R."/>
            <person name="Grisdale C.J."/>
            <person name="Hempel F."/>
            <person name="Henrissat B."/>
            <person name="Hoppner M.P."/>
            <person name="Ishida K."/>
            <person name="Kim E."/>
            <person name="Koreny L."/>
            <person name="Kroth P.G."/>
            <person name="Liu Y."/>
            <person name="Malik S.B."/>
            <person name="Maier U.G."/>
            <person name="McRose D."/>
            <person name="Mock T."/>
            <person name="Neilson J.A."/>
            <person name="Onodera N.T."/>
            <person name="Poole A.M."/>
            <person name="Pritham E.J."/>
            <person name="Richards T.A."/>
            <person name="Rocap G."/>
            <person name="Roy S.W."/>
            <person name="Sarai C."/>
            <person name="Schaack S."/>
            <person name="Shirato S."/>
            <person name="Slamovits C.H."/>
            <person name="Spencer D.F."/>
            <person name="Suzuki S."/>
            <person name="Worden A.Z."/>
            <person name="Zauner S."/>
            <person name="Barry K."/>
            <person name="Bell C."/>
            <person name="Bharti A.K."/>
            <person name="Crow J.A."/>
            <person name="Grimwood J."/>
            <person name="Kramer R."/>
            <person name="Lindquist E."/>
            <person name="Lucas S."/>
            <person name="Salamov A."/>
            <person name="McFadden G.I."/>
            <person name="Lane C.E."/>
            <person name="Keeling P.J."/>
            <person name="Gray M.W."/>
            <person name="Grigoriev I.V."/>
            <person name="Archibald J.M."/>
        </authorList>
    </citation>
    <scope>NUCLEOTIDE SEQUENCE</scope>
    <source>
        <strain evidence="9 11">CCMP2712</strain>
    </source>
</reference>
<dbReference type="PROSITE" id="PS00445">
    <property type="entry name" value="FGGY_KINASES_2"/>
    <property type="match status" value="1"/>
</dbReference>
<proteinExistence type="inferred from homology"/>
<dbReference type="UniPathway" id="UPA00618">
    <property type="reaction ID" value="UER00672"/>
</dbReference>
<dbReference type="PANTHER" id="PTHR43095:SF5">
    <property type="entry name" value="XYLULOSE KINASE"/>
    <property type="match status" value="1"/>
</dbReference>